<dbReference type="RefSeq" id="WP_189127037.1">
    <property type="nucleotide sequence ID" value="NZ_BMNH01000020.1"/>
</dbReference>
<reference evidence="1" key="2">
    <citation type="submission" date="2020-09" db="EMBL/GenBank/DDBJ databases">
        <authorList>
            <person name="Sun Q."/>
            <person name="Zhou Y."/>
        </authorList>
    </citation>
    <scope>NUCLEOTIDE SEQUENCE</scope>
    <source>
        <strain evidence="1">CGMCC 4.7368</strain>
    </source>
</reference>
<dbReference type="Gene3D" id="1.10.600.10">
    <property type="entry name" value="Farnesyl Diphosphate Synthase"/>
    <property type="match status" value="1"/>
</dbReference>
<sequence length="288" mass="31377">MNDPDALRIAGRTCALAVAGGRELERCAARYDGLFPRESFDSGLYGSLAMAGAFGSPWASVAGLRVVNRASLLVFAVDRLFDEEAASRDDVAALTGTCLAAVAGSAPVSPVARFLADLRAELTTARAFATLEADWRDRLERMLAAMAREWEWSRGGNRPAREEYLANADSSGALFIAVSHWIYTGEVRTPGDLTRLRAAGETVQRYLRLLNDLATHRRESASGDVNALTIGMTADEVSVRMAELSSEAAALIQPVRGDHPRAAEYLWWQLHYSAGFYGLSDFWASREL</sequence>
<evidence type="ECO:0000313" key="2">
    <source>
        <dbReference type="Proteomes" id="UP000646523"/>
    </source>
</evidence>
<keyword evidence="2" id="KW-1185">Reference proteome</keyword>
<reference evidence="1" key="1">
    <citation type="journal article" date="2014" name="Int. J. Syst. Evol. Microbiol.">
        <title>Complete genome sequence of Corynebacterium casei LMG S-19264T (=DSM 44701T), isolated from a smear-ripened cheese.</title>
        <authorList>
            <consortium name="US DOE Joint Genome Institute (JGI-PGF)"/>
            <person name="Walter F."/>
            <person name="Albersmeier A."/>
            <person name="Kalinowski J."/>
            <person name="Ruckert C."/>
        </authorList>
    </citation>
    <scope>NUCLEOTIDE SEQUENCE</scope>
    <source>
        <strain evidence="1">CGMCC 4.7368</strain>
    </source>
</reference>
<accession>A0A918DPA3</accession>
<evidence type="ECO:0008006" key="3">
    <source>
        <dbReference type="Google" id="ProtNLM"/>
    </source>
</evidence>
<dbReference type="SUPFAM" id="SSF48576">
    <property type="entry name" value="Terpenoid synthases"/>
    <property type="match status" value="1"/>
</dbReference>
<dbReference type="Proteomes" id="UP000646523">
    <property type="component" value="Unassembled WGS sequence"/>
</dbReference>
<dbReference type="InterPro" id="IPR008949">
    <property type="entry name" value="Isoprenoid_synthase_dom_sf"/>
</dbReference>
<gene>
    <name evidence="1" type="ORF">GCM10012289_54550</name>
</gene>
<dbReference type="Pfam" id="PF19086">
    <property type="entry name" value="Terpene_syn_C_2"/>
    <property type="match status" value="1"/>
</dbReference>
<dbReference type="EMBL" id="BMNH01000020">
    <property type="protein sequence ID" value="GGO76671.1"/>
    <property type="molecule type" value="Genomic_DNA"/>
</dbReference>
<evidence type="ECO:0000313" key="1">
    <source>
        <dbReference type="EMBL" id="GGO76671.1"/>
    </source>
</evidence>
<name>A0A918DPA3_9ACTN</name>
<organism evidence="1 2">
    <name type="scientific">Nonomuraea cavernae</name>
    <dbReference type="NCBI Taxonomy" id="2045107"/>
    <lineage>
        <taxon>Bacteria</taxon>
        <taxon>Bacillati</taxon>
        <taxon>Actinomycetota</taxon>
        <taxon>Actinomycetes</taxon>
        <taxon>Streptosporangiales</taxon>
        <taxon>Streptosporangiaceae</taxon>
        <taxon>Nonomuraea</taxon>
    </lineage>
</organism>
<protein>
    <recommendedName>
        <fullName evidence="3">Terpene synthase</fullName>
    </recommendedName>
</protein>
<proteinExistence type="predicted"/>
<dbReference type="AlphaFoldDB" id="A0A918DPA3"/>
<comment type="caution">
    <text evidence="1">The sequence shown here is derived from an EMBL/GenBank/DDBJ whole genome shotgun (WGS) entry which is preliminary data.</text>
</comment>